<protein>
    <submittedName>
        <fullName evidence="1">Uncharacterized protein</fullName>
    </submittedName>
</protein>
<proteinExistence type="predicted"/>
<evidence type="ECO:0000313" key="1">
    <source>
        <dbReference type="EMBL" id="DAE09511.1"/>
    </source>
</evidence>
<organism evidence="1">
    <name type="scientific">Siphoviridae sp. ct96x5</name>
    <dbReference type="NCBI Taxonomy" id="2825367"/>
    <lineage>
        <taxon>Viruses</taxon>
        <taxon>Duplodnaviria</taxon>
        <taxon>Heunggongvirae</taxon>
        <taxon>Uroviricota</taxon>
        <taxon>Caudoviricetes</taxon>
    </lineage>
</organism>
<name>A0A8S5PQT9_9CAUD</name>
<accession>A0A8S5PQT9</accession>
<sequence>MSTEHIDALQEIYAKITRIIKEISVSPCKDDIDDQSINRLKDAQDCIMDAVMVAVEHSFSNGNLAIEKL</sequence>
<reference evidence="1" key="1">
    <citation type="journal article" date="2021" name="Proc. Natl. Acad. Sci. U.S.A.">
        <title>A Catalog of Tens of Thousands of Viruses from Human Metagenomes Reveals Hidden Associations with Chronic Diseases.</title>
        <authorList>
            <person name="Tisza M.J."/>
            <person name="Buck C.B."/>
        </authorList>
    </citation>
    <scope>NUCLEOTIDE SEQUENCE</scope>
    <source>
        <strain evidence="1">Ct96x5</strain>
    </source>
</reference>
<dbReference type="EMBL" id="BK015488">
    <property type="protein sequence ID" value="DAE09511.1"/>
    <property type="molecule type" value="Genomic_DNA"/>
</dbReference>